<sequence length="246" mass="25187">MKLTIAAGILTLSALSAGMVRADVTVFAAASLAGPLDAVADAFSDDTGEDVVVSYAGSAILARQIAAGAPADVFISANIDWMDVLENEAAIDAVSRVDLLGNALVLIGGPTALPFEIEMLPEQLGSGRLAMALVDAVPAGVYGKAALVDAGIWGELETRVAQTDNVRAALALVAQGAAPFGIVYRTDAIAEPRVRIVAEFTGASHPDIVYPAARVRGGDDAGFLAYLQSETARAIFGAAGFTMPEK</sequence>
<dbReference type="NCBIfam" id="TIGR01256">
    <property type="entry name" value="modA"/>
    <property type="match status" value="1"/>
</dbReference>
<dbReference type="InterPro" id="IPR050682">
    <property type="entry name" value="ModA/WtpA"/>
</dbReference>
<dbReference type="InterPro" id="IPR005950">
    <property type="entry name" value="ModA"/>
</dbReference>
<gene>
    <name evidence="5" type="primary">modA</name>
    <name evidence="5" type="ORF">GCM10022404_00280</name>
</gene>
<accession>A0ABP7JSH1</accession>
<comment type="similarity">
    <text evidence="1">Belongs to the bacterial solute-binding protein ModA family.</text>
</comment>
<evidence type="ECO:0000313" key="6">
    <source>
        <dbReference type="Proteomes" id="UP001399917"/>
    </source>
</evidence>
<evidence type="ECO:0000313" key="5">
    <source>
        <dbReference type="EMBL" id="GAA3852854.1"/>
    </source>
</evidence>
<feature type="chain" id="PRO_5046180169" evidence="4">
    <location>
        <begin position="23"/>
        <end position="246"/>
    </location>
</feature>
<dbReference type="Gene3D" id="3.40.190.10">
    <property type="entry name" value="Periplasmic binding protein-like II"/>
    <property type="match status" value="2"/>
</dbReference>
<dbReference type="PANTHER" id="PTHR30632">
    <property type="entry name" value="MOLYBDATE-BINDING PERIPLASMIC PROTEIN"/>
    <property type="match status" value="1"/>
</dbReference>
<dbReference type="PIRSF" id="PIRSF004846">
    <property type="entry name" value="ModA"/>
    <property type="match status" value="1"/>
</dbReference>
<organism evidence="5 6">
    <name type="scientific">Celeribacter arenosi</name>
    <dbReference type="NCBI Taxonomy" id="792649"/>
    <lineage>
        <taxon>Bacteria</taxon>
        <taxon>Pseudomonadati</taxon>
        <taxon>Pseudomonadota</taxon>
        <taxon>Alphaproteobacteria</taxon>
        <taxon>Rhodobacterales</taxon>
        <taxon>Roseobacteraceae</taxon>
        <taxon>Celeribacter</taxon>
    </lineage>
</organism>
<reference evidence="6" key="1">
    <citation type="journal article" date="2019" name="Int. J. Syst. Evol. Microbiol.">
        <title>The Global Catalogue of Microorganisms (GCM) 10K type strain sequencing project: providing services to taxonomists for standard genome sequencing and annotation.</title>
        <authorList>
            <consortium name="The Broad Institute Genomics Platform"/>
            <consortium name="The Broad Institute Genome Sequencing Center for Infectious Disease"/>
            <person name="Wu L."/>
            <person name="Ma J."/>
        </authorList>
    </citation>
    <scope>NUCLEOTIDE SEQUENCE [LARGE SCALE GENOMIC DNA]</scope>
    <source>
        <strain evidence="6">JCM 17190</strain>
    </source>
</reference>
<feature type="signal peptide" evidence="4">
    <location>
        <begin position="1"/>
        <end position="22"/>
    </location>
</feature>
<keyword evidence="6" id="KW-1185">Reference proteome</keyword>
<dbReference type="RefSeq" id="WP_344841787.1">
    <property type="nucleotide sequence ID" value="NZ_BAABDF010000001.1"/>
</dbReference>
<dbReference type="SUPFAM" id="SSF53850">
    <property type="entry name" value="Periplasmic binding protein-like II"/>
    <property type="match status" value="1"/>
</dbReference>
<comment type="caution">
    <text evidence="5">The sequence shown here is derived from an EMBL/GenBank/DDBJ whole genome shotgun (WGS) entry which is preliminary data.</text>
</comment>
<name>A0ABP7JSH1_9RHOB</name>
<dbReference type="Proteomes" id="UP001399917">
    <property type="component" value="Unassembled WGS sequence"/>
</dbReference>
<protein>
    <submittedName>
        <fullName evidence="5">Molybdate ABC transporter substrate-binding protein</fullName>
    </submittedName>
</protein>
<evidence type="ECO:0000256" key="4">
    <source>
        <dbReference type="SAM" id="SignalP"/>
    </source>
</evidence>
<evidence type="ECO:0000256" key="2">
    <source>
        <dbReference type="ARBA" id="ARBA00022723"/>
    </source>
</evidence>
<dbReference type="EMBL" id="BAABDF010000001">
    <property type="protein sequence ID" value="GAA3852854.1"/>
    <property type="molecule type" value="Genomic_DNA"/>
</dbReference>
<proteinExistence type="inferred from homology"/>
<evidence type="ECO:0000256" key="3">
    <source>
        <dbReference type="ARBA" id="ARBA00022729"/>
    </source>
</evidence>
<dbReference type="Pfam" id="PF13531">
    <property type="entry name" value="SBP_bac_11"/>
    <property type="match status" value="1"/>
</dbReference>
<keyword evidence="2" id="KW-0479">Metal-binding</keyword>
<dbReference type="PANTHER" id="PTHR30632:SF17">
    <property type="entry name" value="MOLYBDATE-BINDING PROTEIN MODA"/>
    <property type="match status" value="1"/>
</dbReference>
<evidence type="ECO:0000256" key="1">
    <source>
        <dbReference type="ARBA" id="ARBA00009175"/>
    </source>
</evidence>
<keyword evidence="3 4" id="KW-0732">Signal</keyword>